<comment type="function">
    <text evidence="13">Glucosidase involved in the degradation of cellulosic biomass. Active on lichenan.</text>
</comment>
<keyword evidence="10" id="KW-0326">Glycosidase</keyword>
<evidence type="ECO:0000256" key="11">
    <source>
        <dbReference type="ARBA" id="ARBA00023316"/>
    </source>
</evidence>
<evidence type="ECO:0000256" key="14">
    <source>
        <dbReference type="ARBA" id="ARBA00038929"/>
    </source>
</evidence>
<dbReference type="Proteomes" id="UP001201163">
    <property type="component" value="Unassembled WGS sequence"/>
</dbReference>
<feature type="region of interest" description="Disordered" evidence="16">
    <location>
        <begin position="158"/>
        <end position="191"/>
    </location>
</feature>
<keyword evidence="6" id="KW-0735">Signal-anchor</keyword>
<comment type="caution">
    <text evidence="19">The sequence shown here is derived from an EMBL/GenBank/DDBJ whole genome shotgun (WGS) entry which is preliminary data.</text>
</comment>
<gene>
    <name evidence="19" type="ORF">EDB92DRAFT_1788340</name>
</gene>
<evidence type="ECO:0000313" key="20">
    <source>
        <dbReference type="Proteomes" id="UP001201163"/>
    </source>
</evidence>
<dbReference type="GO" id="GO:0071555">
    <property type="term" value="P:cell wall organization"/>
    <property type="evidence" value="ECO:0007669"/>
    <property type="project" value="UniProtKB-KW"/>
</dbReference>
<dbReference type="EMBL" id="JAKELL010000001">
    <property type="protein sequence ID" value="KAH9001185.1"/>
    <property type="molecule type" value="Genomic_DNA"/>
</dbReference>
<dbReference type="EC" id="3.2.1.58" evidence="14"/>
<dbReference type="GO" id="GO:0004338">
    <property type="term" value="F:glucan exo-1,3-beta-glucosidase activity"/>
    <property type="evidence" value="ECO:0007669"/>
    <property type="project" value="UniProtKB-EC"/>
</dbReference>
<comment type="subcellular location">
    <subcellularLocation>
        <location evidence="1">Cell membrane</location>
        <topology evidence="1">Single-pass type II membrane protein</topology>
    </subcellularLocation>
</comment>
<evidence type="ECO:0000313" key="19">
    <source>
        <dbReference type="EMBL" id="KAH9001185.1"/>
    </source>
</evidence>
<keyword evidence="5 19" id="KW-0378">Hydrolase</keyword>
<protein>
    <recommendedName>
        <fullName evidence="14">glucan 1,3-beta-glucosidase</fullName>
        <ecNumber evidence="14">3.2.1.58</ecNumber>
    </recommendedName>
    <alternativeName>
        <fullName evidence="15">Exo-1,3-beta-glucanase D</fullName>
    </alternativeName>
</protein>
<dbReference type="InterPro" id="IPR001547">
    <property type="entry name" value="Glyco_hydro_5"/>
</dbReference>
<feature type="compositionally biased region" description="Low complexity" evidence="16">
    <location>
        <begin position="159"/>
        <end position="181"/>
    </location>
</feature>
<keyword evidence="11" id="KW-0961">Cell wall biogenesis/degradation</keyword>
<evidence type="ECO:0000256" key="9">
    <source>
        <dbReference type="ARBA" id="ARBA00023180"/>
    </source>
</evidence>
<dbReference type="FunFam" id="3.20.20.80:FF:000033">
    <property type="entry name" value="Glucan 1,3-beta-glucosidase A"/>
    <property type="match status" value="1"/>
</dbReference>
<proteinExistence type="inferred from homology"/>
<feature type="region of interest" description="Disordered" evidence="16">
    <location>
        <begin position="73"/>
        <end position="105"/>
    </location>
</feature>
<organism evidence="19 20">
    <name type="scientific">Lactarius akahatsu</name>
    <dbReference type="NCBI Taxonomy" id="416441"/>
    <lineage>
        <taxon>Eukaryota</taxon>
        <taxon>Fungi</taxon>
        <taxon>Dikarya</taxon>
        <taxon>Basidiomycota</taxon>
        <taxon>Agaricomycotina</taxon>
        <taxon>Agaricomycetes</taxon>
        <taxon>Russulales</taxon>
        <taxon>Russulaceae</taxon>
        <taxon>Lactarius</taxon>
    </lineage>
</organism>
<evidence type="ECO:0000256" key="10">
    <source>
        <dbReference type="ARBA" id="ARBA00023295"/>
    </source>
</evidence>
<evidence type="ECO:0000256" key="5">
    <source>
        <dbReference type="ARBA" id="ARBA00022801"/>
    </source>
</evidence>
<name>A0AAD4LSS1_9AGAM</name>
<dbReference type="GO" id="GO:0009986">
    <property type="term" value="C:cell surface"/>
    <property type="evidence" value="ECO:0007669"/>
    <property type="project" value="TreeGrafter"/>
</dbReference>
<dbReference type="GO" id="GO:0005576">
    <property type="term" value="C:extracellular region"/>
    <property type="evidence" value="ECO:0007669"/>
    <property type="project" value="TreeGrafter"/>
</dbReference>
<evidence type="ECO:0000256" key="3">
    <source>
        <dbReference type="ARBA" id="ARBA00022475"/>
    </source>
</evidence>
<dbReference type="InterPro" id="IPR050386">
    <property type="entry name" value="Glycosyl_hydrolase_5"/>
</dbReference>
<reference evidence="19" key="1">
    <citation type="submission" date="2022-01" db="EMBL/GenBank/DDBJ databases">
        <title>Comparative genomics reveals a dynamic genome evolution in the ectomycorrhizal milk-cap (Lactarius) mushrooms.</title>
        <authorList>
            <consortium name="DOE Joint Genome Institute"/>
            <person name="Lebreton A."/>
            <person name="Tang N."/>
            <person name="Kuo A."/>
            <person name="LaButti K."/>
            <person name="Drula E."/>
            <person name="Barry K."/>
            <person name="Clum A."/>
            <person name="Lipzen A."/>
            <person name="Mousain D."/>
            <person name="Ng V."/>
            <person name="Wang R."/>
            <person name="Wang X."/>
            <person name="Dai Y."/>
            <person name="Henrissat B."/>
            <person name="Grigoriev I.V."/>
            <person name="Guerin-Laguette A."/>
            <person name="Yu F."/>
            <person name="Martin F.M."/>
        </authorList>
    </citation>
    <scope>NUCLEOTIDE SEQUENCE</scope>
    <source>
        <strain evidence="19">QP</strain>
    </source>
</reference>
<evidence type="ECO:0000256" key="12">
    <source>
        <dbReference type="ARBA" id="ARBA00036824"/>
    </source>
</evidence>
<sequence length="774" mass="83168">MSAPPHLDDLNPEEASVNLVRPRFLGTIDGEGIRESLASVSSRPQSENVSSLYALNPESLSARGSFLPDPAAADSFSAPYRDDPRSPPEDDAFDGPSVPLDSISPQPRFLKEKQAIYATPTSKSRRRNVIILAALGGLILLIVAVIVPVYFLAIKPHSNKSSQSSSSTTASPSSTGSPSTPKAAVVTGGDGSTVTMDDGTTFTYRNSFGGYWYYDPNDPFNNGARAQSWSPALNETFKYGSDLIRGVNIGGWLNTEPFIVPALYQKYPGTVDEWTLSLAMAKDTASGGLSQLEDHYKTFITEQDFAEIAGAGLNYVRIPLPYWAIETWDGEPFLPKTAWTYFLKAIEWARKYGIRINLDFHALPGSQNGWNHSGKLGSINVLNGPMGYANAQRSLDYIRILAEFISQPQYKDVVTMFGPTNEPQSPTVGQDNLSRYYFQAYNNIREASGTGTGNGPMISYHDGFAGAANWAGFLPGADRISLDFHPYLCFGTQITSPMSANVDQPCGAWAASMNDSMDAFGLTVAGEFSNAINDCGTFVNGVGLGNRYDGTYKNDGNWPNVGSCDPWVDYTTWSQDLKDSTKKFALASMDALQNWFFWTWKIGNSSTSGQVEAPAWSYKLGLEHGWMPTDPRQAIGACGATHVWKPPLAPSQTGGSGAGQIPASVSSQYSWPPTSMSNADVAVVNLPQYTQTGTIPTLPVPTFTSTSSSVNAGNGWANPSDNVGLAVPIASCSYLSPWAGTVAAPAACGTQSAGTRREVVLGVDRPQITPPPTL</sequence>
<accession>A0AAD4LSS1</accession>
<comment type="similarity">
    <text evidence="2">Belongs to the glycosyl hydrolase 5 (cellulase A) family.</text>
</comment>
<dbReference type="GO" id="GO:0009251">
    <property type="term" value="P:glucan catabolic process"/>
    <property type="evidence" value="ECO:0007669"/>
    <property type="project" value="TreeGrafter"/>
</dbReference>
<keyword evidence="20" id="KW-1185">Reference proteome</keyword>
<evidence type="ECO:0000256" key="6">
    <source>
        <dbReference type="ARBA" id="ARBA00022968"/>
    </source>
</evidence>
<evidence type="ECO:0000256" key="7">
    <source>
        <dbReference type="ARBA" id="ARBA00022989"/>
    </source>
</evidence>
<evidence type="ECO:0000256" key="8">
    <source>
        <dbReference type="ARBA" id="ARBA00023136"/>
    </source>
</evidence>
<evidence type="ECO:0000256" key="4">
    <source>
        <dbReference type="ARBA" id="ARBA00022692"/>
    </source>
</evidence>
<keyword evidence="9" id="KW-0325">Glycoprotein</keyword>
<evidence type="ECO:0000256" key="1">
    <source>
        <dbReference type="ARBA" id="ARBA00004401"/>
    </source>
</evidence>
<dbReference type="InterPro" id="IPR017853">
    <property type="entry name" value="GH"/>
</dbReference>
<dbReference type="AlphaFoldDB" id="A0AAD4LSS1"/>
<dbReference type="GO" id="GO:0005886">
    <property type="term" value="C:plasma membrane"/>
    <property type="evidence" value="ECO:0007669"/>
    <property type="project" value="UniProtKB-SubCell"/>
</dbReference>
<dbReference type="PANTHER" id="PTHR31297">
    <property type="entry name" value="GLUCAN ENDO-1,6-BETA-GLUCOSIDASE B"/>
    <property type="match status" value="1"/>
</dbReference>
<feature type="domain" description="Glycoside hydrolase family 5" evidence="18">
    <location>
        <begin position="289"/>
        <end position="489"/>
    </location>
</feature>
<dbReference type="Pfam" id="PF00150">
    <property type="entry name" value="Cellulase"/>
    <property type="match status" value="1"/>
</dbReference>
<evidence type="ECO:0000256" key="15">
    <source>
        <dbReference type="ARBA" id="ARBA00041260"/>
    </source>
</evidence>
<dbReference type="PANTHER" id="PTHR31297:SF34">
    <property type="entry name" value="GLUCAN 1,3-BETA-GLUCOSIDASE 2"/>
    <property type="match status" value="1"/>
</dbReference>
<comment type="catalytic activity">
    <reaction evidence="12">
        <text>Successive hydrolysis of beta-D-glucose units from the non-reducing ends of (1-&gt;3)-beta-D-glucans, releasing alpha-glucose.</text>
        <dbReference type="EC" id="3.2.1.58"/>
    </reaction>
</comment>
<keyword evidence="3" id="KW-1003">Cell membrane</keyword>
<dbReference type="Gene3D" id="3.20.20.80">
    <property type="entry name" value="Glycosidases"/>
    <property type="match status" value="1"/>
</dbReference>
<dbReference type="SUPFAM" id="SSF51445">
    <property type="entry name" value="(Trans)glycosidases"/>
    <property type="match status" value="1"/>
</dbReference>
<evidence type="ECO:0000256" key="16">
    <source>
        <dbReference type="SAM" id="MobiDB-lite"/>
    </source>
</evidence>
<evidence type="ECO:0000259" key="18">
    <source>
        <dbReference type="Pfam" id="PF00150"/>
    </source>
</evidence>
<keyword evidence="8 17" id="KW-0472">Membrane</keyword>
<evidence type="ECO:0000256" key="17">
    <source>
        <dbReference type="SAM" id="Phobius"/>
    </source>
</evidence>
<keyword evidence="4 17" id="KW-0812">Transmembrane</keyword>
<evidence type="ECO:0000256" key="13">
    <source>
        <dbReference type="ARBA" id="ARBA00037126"/>
    </source>
</evidence>
<feature type="transmembrane region" description="Helical" evidence="17">
    <location>
        <begin position="129"/>
        <end position="153"/>
    </location>
</feature>
<keyword evidence="7 17" id="KW-1133">Transmembrane helix</keyword>
<evidence type="ECO:0000256" key="2">
    <source>
        <dbReference type="ARBA" id="ARBA00005641"/>
    </source>
</evidence>